<dbReference type="Proteomes" id="UP000547973">
    <property type="component" value="Unassembled WGS sequence"/>
</dbReference>
<evidence type="ECO:0000313" key="2">
    <source>
        <dbReference type="EMBL" id="NYI42689.1"/>
    </source>
</evidence>
<dbReference type="GO" id="GO:0016787">
    <property type="term" value="F:hydrolase activity"/>
    <property type="evidence" value="ECO:0007669"/>
    <property type="project" value="UniProtKB-KW"/>
</dbReference>
<dbReference type="AlphaFoldDB" id="A0A7Z0CJ63"/>
<evidence type="ECO:0000313" key="3">
    <source>
        <dbReference type="Proteomes" id="UP000547973"/>
    </source>
</evidence>
<protein>
    <submittedName>
        <fullName evidence="2">Dienelactone hydrolase</fullName>
    </submittedName>
</protein>
<gene>
    <name evidence="2" type="ORF">BKA03_002808</name>
</gene>
<organism evidence="2 3">
    <name type="scientific">Demequina lutea</name>
    <dbReference type="NCBI Taxonomy" id="431489"/>
    <lineage>
        <taxon>Bacteria</taxon>
        <taxon>Bacillati</taxon>
        <taxon>Actinomycetota</taxon>
        <taxon>Actinomycetes</taxon>
        <taxon>Micrococcales</taxon>
        <taxon>Demequinaceae</taxon>
        <taxon>Demequina</taxon>
    </lineage>
</organism>
<name>A0A7Z0CJ63_9MICO</name>
<evidence type="ECO:0000259" key="1">
    <source>
        <dbReference type="Pfam" id="PF01738"/>
    </source>
</evidence>
<dbReference type="PANTHER" id="PTHR46623:SF6">
    <property type="entry name" value="ALPHA_BETA-HYDROLASES SUPERFAMILY PROTEIN"/>
    <property type="match status" value="1"/>
</dbReference>
<comment type="caution">
    <text evidence="2">The sequence shown here is derived from an EMBL/GenBank/DDBJ whole genome shotgun (WGS) entry which is preliminary data.</text>
</comment>
<dbReference type="RefSeq" id="WP_152649545.1">
    <property type="nucleotide sequence ID" value="NZ_BBRC01000006.1"/>
</dbReference>
<dbReference type="PANTHER" id="PTHR46623">
    <property type="entry name" value="CARBOXYMETHYLENEBUTENOLIDASE-RELATED"/>
    <property type="match status" value="1"/>
</dbReference>
<dbReference type="EMBL" id="JACBZO010000001">
    <property type="protein sequence ID" value="NYI42689.1"/>
    <property type="molecule type" value="Genomic_DNA"/>
</dbReference>
<sequence length="205" mass="21970">MEGRFVELREGESMVNVVLTHSVLGLDSNIESWAEWLRVEGHQVMTVDLFGGDTFSNLNDGVDRAESGKMMDYAAAVREAARGAEAPVVLMGFSLGAVASEIAAFTEPGIAGLILVGGASGPQWFGDPKWPAGLRAQLHYAEDDTWMEGEEAADLVAATPEGGLEVFTYPGSAHLFAFPDFSDYDALAADTLRTETKAFLASFEK</sequence>
<dbReference type="OrthoDB" id="2834584at2"/>
<dbReference type="SUPFAM" id="SSF53474">
    <property type="entry name" value="alpha/beta-Hydrolases"/>
    <property type="match status" value="1"/>
</dbReference>
<reference evidence="2 3" key="1">
    <citation type="submission" date="2020-07" db="EMBL/GenBank/DDBJ databases">
        <title>Sequencing the genomes of 1000 actinobacteria strains.</title>
        <authorList>
            <person name="Klenk H.-P."/>
        </authorList>
    </citation>
    <scope>NUCLEOTIDE SEQUENCE [LARGE SCALE GENOMIC DNA]</scope>
    <source>
        <strain evidence="2 3">DSM 19970</strain>
    </source>
</reference>
<dbReference type="Gene3D" id="3.40.50.1820">
    <property type="entry name" value="alpha/beta hydrolase"/>
    <property type="match status" value="1"/>
</dbReference>
<dbReference type="InterPro" id="IPR029058">
    <property type="entry name" value="AB_hydrolase_fold"/>
</dbReference>
<dbReference type="InterPro" id="IPR002925">
    <property type="entry name" value="Dienelactn_hydro"/>
</dbReference>
<dbReference type="InterPro" id="IPR051049">
    <property type="entry name" value="Dienelactone_hydrolase-like"/>
</dbReference>
<accession>A0A7Z0CJ63</accession>
<feature type="domain" description="Dienelactone hydrolase" evidence="1">
    <location>
        <begin position="16"/>
        <end position="202"/>
    </location>
</feature>
<dbReference type="Pfam" id="PF01738">
    <property type="entry name" value="DLH"/>
    <property type="match status" value="1"/>
</dbReference>
<proteinExistence type="predicted"/>
<keyword evidence="3" id="KW-1185">Reference proteome</keyword>
<keyword evidence="2" id="KW-0378">Hydrolase</keyword>